<dbReference type="AlphaFoldDB" id="A0A4Q4SV21"/>
<evidence type="ECO:0000313" key="4">
    <source>
        <dbReference type="Proteomes" id="UP000293360"/>
    </source>
</evidence>
<keyword evidence="4" id="KW-1185">Reference proteome</keyword>
<evidence type="ECO:0000256" key="2">
    <source>
        <dbReference type="SAM" id="SignalP"/>
    </source>
</evidence>
<feature type="chain" id="PRO_5020214426" evidence="2">
    <location>
        <begin position="18"/>
        <end position="281"/>
    </location>
</feature>
<protein>
    <submittedName>
        <fullName evidence="3">Uncharacterized protein</fullName>
    </submittedName>
</protein>
<accession>A0A4Q4SV21</accession>
<dbReference type="Proteomes" id="UP000293360">
    <property type="component" value="Unassembled WGS sequence"/>
</dbReference>
<feature type="signal peptide" evidence="2">
    <location>
        <begin position="1"/>
        <end position="17"/>
    </location>
</feature>
<sequence length="281" mass="30901">MFQIFRIVVGLLAAVSAAPSRSIRTAELEVEASPPRQRDVDASVGRATMSPASPMESLPEARDDKISPRGITWTCPQQATRLAYNDQNQEKAQGPGIKLTNHDEEERSFYLYWNSCDSIPFAYLSMPARGSRFVSLPAGFQGRVTRGTDETHLNGRPQLLGTWVELSFPIGDDFGGWGDVSLIHGCDGAATVRALDGSGPLRGFEHWVLDGAPREAYDTKESGAEVIRAIGDVAIRQEAIARDYLMLKVNLSNVYVDNEHGNPVIRSANFRFAVTFFKGRP</sequence>
<evidence type="ECO:0000256" key="1">
    <source>
        <dbReference type="SAM" id="MobiDB-lite"/>
    </source>
</evidence>
<keyword evidence="2" id="KW-0732">Signal</keyword>
<dbReference type="EMBL" id="QJNU01001551">
    <property type="protein sequence ID" value="RYO75739.1"/>
    <property type="molecule type" value="Genomic_DNA"/>
</dbReference>
<dbReference type="OrthoDB" id="9971407at2759"/>
<proteinExistence type="predicted"/>
<reference evidence="3 4" key="1">
    <citation type="submission" date="2018-06" db="EMBL/GenBank/DDBJ databases">
        <title>Complete Genomes of Monosporascus.</title>
        <authorList>
            <person name="Robinson A.J."/>
            <person name="Natvig D.O."/>
        </authorList>
    </citation>
    <scope>NUCLEOTIDE SEQUENCE [LARGE SCALE GENOMIC DNA]</scope>
    <source>
        <strain evidence="3 4">CBS 110550</strain>
    </source>
</reference>
<evidence type="ECO:0000313" key="3">
    <source>
        <dbReference type="EMBL" id="RYO75739.1"/>
    </source>
</evidence>
<name>A0A4Q4SV21_9PEZI</name>
<gene>
    <name evidence="3" type="ORF">DL764_010333</name>
</gene>
<feature type="region of interest" description="Disordered" evidence="1">
    <location>
        <begin position="28"/>
        <end position="70"/>
    </location>
</feature>
<organism evidence="3 4">
    <name type="scientific">Monosporascus ibericus</name>
    <dbReference type="NCBI Taxonomy" id="155417"/>
    <lineage>
        <taxon>Eukaryota</taxon>
        <taxon>Fungi</taxon>
        <taxon>Dikarya</taxon>
        <taxon>Ascomycota</taxon>
        <taxon>Pezizomycotina</taxon>
        <taxon>Sordariomycetes</taxon>
        <taxon>Xylariomycetidae</taxon>
        <taxon>Xylariales</taxon>
        <taxon>Xylariales incertae sedis</taxon>
        <taxon>Monosporascus</taxon>
    </lineage>
</organism>
<comment type="caution">
    <text evidence="3">The sequence shown here is derived from an EMBL/GenBank/DDBJ whole genome shotgun (WGS) entry which is preliminary data.</text>
</comment>